<feature type="region of interest" description="Disordered" evidence="1">
    <location>
        <begin position="114"/>
        <end position="157"/>
    </location>
</feature>
<organism evidence="2 3">
    <name type="scientific">Sporothrix curviconia</name>
    <dbReference type="NCBI Taxonomy" id="1260050"/>
    <lineage>
        <taxon>Eukaryota</taxon>
        <taxon>Fungi</taxon>
        <taxon>Dikarya</taxon>
        <taxon>Ascomycota</taxon>
        <taxon>Pezizomycotina</taxon>
        <taxon>Sordariomycetes</taxon>
        <taxon>Sordariomycetidae</taxon>
        <taxon>Ophiostomatales</taxon>
        <taxon>Ophiostomataceae</taxon>
        <taxon>Sporothrix</taxon>
    </lineage>
</organism>
<proteinExistence type="predicted"/>
<evidence type="ECO:0000256" key="1">
    <source>
        <dbReference type="SAM" id="MobiDB-lite"/>
    </source>
</evidence>
<reference evidence="2 3" key="1">
    <citation type="submission" date="2024-01" db="EMBL/GenBank/DDBJ databases">
        <authorList>
            <person name="Allen C."/>
            <person name="Tagirdzhanova G."/>
        </authorList>
    </citation>
    <scope>NUCLEOTIDE SEQUENCE [LARGE SCALE GENOMIC DNA]</scope>
</reference>
<dbReference type="EMBL" id="CAWUHB010000003">
    <property type="protein sequence ID" value="CAK7211115.1"/>
    <property type="molecule type" value="Genomic_DNA"/>
</dbReference>
<evidence type="ECO:0000313" key="2">
    <source>
        <dbReference type="EMBL" id="CAK7211115.1"/>
    </source>
</evidence>
<keyword evidence="3" id="KW-1185">Reference proteome</keyword>
<comment type="caution">
    <text evidence="2">The sequence shown here is derived from an EMBL/GenBank/DDBJ whole genome shotgun (WGS) entry which is preliminary data.</text>
</comment>
<protein>
    <submittedName>
        <fullName evidence="2">Uncharacterized protein</fullName>
    </submittedName>
</protein>
<feature type="compositionally biased region" description="Basic and acidic residues" evidence="1">
    <location>
        <begin position="114"/>
        <end position="127"/>
    </location>
</feature>
<dbReference type="Proteomes" id="UP001642405">
    <property type="component" value="Unassembled WGS sequence"/>
</dbReference>
<gene>
    <name evidence="2" type="ORF">SCUCBS95973_001021</name>
</gene>
<accession>A0ABP0AV76</accession>
<name>A0ABP0AV76_9PEZI</name>
<evidence type="ECO:0000313" key="3">
    <source>
        <dbReference type="Proteomes" id="UP001642405"/>
    </source>
</evidence>
<sequence>MATYLGIPRPVAGTPVALLPPDKGVFQTAEQLKHMLDLVYLPEVKEYDIVPFGNESSTLVTSNKVTCAIVRSKEDKDFDVETREGLEKYADYLRFASFASQEERLARLRQMVDDKDAKEAKEAKGAEEAEDGEASGAATGDANAGIDMTNYQTKAGE</sequence>